<evidence type="ECO:0000313" key="4">
    <source>
        <dbReference type="Proteomes" id="UP000238877"/>
    </source>
</evidence>
<dbReference type="EMBL" id="BJCR01000002">
    <property type="protein sequence ID" value="GCL68327.1"/>
    <property type="molecule type" value="Genomic_DNA"/>
</dbReference>
<protein>
    <submittedName>
        <fullName evidence="3">DUF4911 domain-containing protein</fullName>
    </submittedName>
</protein>
<dbReference type="Proteomes" id="UP000300381">
    <property type="component" value="Unassembled WGS sequence"/>
</dbReference>
<evidence type="ECO:0000313" key="1">
    <source>
        <dbReference type="EMBL" id="GCL66903.1"/>
    </source>
</evidence>
<reference evidence="3 4" key="1">
    <citation type="submission" date="2018-01" db="EMBL/GenBank/DDBJ databases">
        <title>Draft genome sequences of clinical isolates and type strains of oral Veillonella including Veillonella infantum sp., nov.</title>
        <authorList>
            <person name="Mashima I."/>
            <person name="Liao Y.-C."/>
            <person name="Sabharwal A."/>
            <person name="Haase E.M."/>
            <person name="Nakazawa F."/>
            <person name="Scannapieco F.A."/>
        </authorList>
    </citation>
    <scope>NUCLEOTIDE SEQUENCE [LARGE SCALE GENOMIC DNA]</scope>
    <source>
        <strain evidence="3 4">Y6</strain>
    </source>
</reference>
<comment type="caution">
    <text evidence="3">The sequence shown here is derived from an EMBL/GenBank/DDBJ whole genome shotgun (WGS) entry which is preliminary data.</text>
</comment>
<proteinExistence type="predicted"/>
<evidence type="ECO:0000313" key="2">
    <source>
        <dbReference type="EMBL" id="GCL68327.1"/>
    </source>
</evidence>
<accession>A0A2S7ZR78</accession>
<evidence type="ECO:0000313" key="3">
    <source>
        <dbReference type="EMBL" id="PQL25647.1"/>
    </source>
</evidence>
<dbReference type="RefSeq" id="WP_105092561.1">
    <property type="nucleotide sequence ID" value="NZ_BJCQ01000011.1"/>
</dbReference>
<dbReference type="AlphaFoldDB" id="A0A2S7ZR78"/>
<evidence type="ECO:0000313" key="6">
    <source>
        <dbReference type="Proteomes" id="UP000303581"/>
    </source>
</evidence>
<dbReference type="EMBL" id="BJCQ01000011">
    <property type="protein sequence ID" value="GCL66903.1"/>
    <property type="molecule type" value="Genomic_DNA"/>
</dbReference>
<keyword evidence="6" id="KW-1185">Reference proteome</keyword>
<dbReference type="Proteomes" id="UP000303581">
    <property type="component" value="Unassembled WGS sequence"/>
</dbReference>
<gene>
    <name evidence="1" type="ORF">PAGU1578_05240</name>
    <name evidence="2" type="ORF">PAGU1579_00960</name>
    <name evidence="3" type="ORF">VTHSUH11_02665</name>
</gene>
<reference evidence="5 6" key="2">
    <citation type="submission" date="2019-03" db="EMBL/GenBank/DDBJ databases">
        <title>Draft genome sequences of two Veillonella tobetsuensis clinical isolates from intraoperative bronchial fluids of elderly patients with pulmonary carcinoma.</title>
        <authorList>
            <person name="Akiyama T."/>
        </authorList>
    </citation>
    <scope>NUCLEOTIDE SEQUENCE [LARGE SCALE GENOMIC DNA]</scope>
    <source>
        <strain evidence="1 5">PAGU 1578</strain>
        <strain evidence="2 6">PAGU 1579</strain>
    </source>
</reference>
<dbReference type="Pfam" id="PF16256">
    <property type="entry name" value="DUF4911"/>
    <property type="match status" value="1"/>
</dbReference>
<evidence type="ECO:0000313" key="5">
    <source>
        <dbReference type="Proteomes" id="UP000300381"/>
    </source>
</evidence>
<dbReference type="EMBL" id="PPDF01000007">
    <property type="protein sequence ID" value="PQL25647.1"/>
    <property type="molecule type" value="Genomic_DNA"/>
</dbReference>
<dbReference type="Proteomes" id="UP000238877">
    <property type="component" value="Unassembled WGS sequence"/>
</dbReference>
<dbReference type="InterPro" id="IPR032587">
    <property type="entry name" value="DUF4911"/>
</dbReference>
<dbReference type="STRING" id="1110546.GCA_001078375_01362"/>
<organism evidence="3 4">
    <name type="scientific">Veillonella tobetsuensis</name>
    <dbReference type="NCBI Taxonomy" id="1110546"/>
    <lineage>
        <taxon>Bacteria</taxon>
        <taxon>Bacillati</taxon>
        <taxon>Bacillota</taxon>
        <taxon>Negativicutes</taxon>
        <taxon>Veillonellales</taxon>
        <taxon>Veillonellaceae</taxon>
        <taxon>Veillonella</taxon>
    </lineage>
</organism>
<sequence>MVESHTIDMTACNEEAYRTSNEVPLVASRSLQGFPEPTVYTGTGEESYLYFHIDPKHTNYVNRILEGYEYVGVMTTVDTAGRCMLRCTPDTRELAIDILSSLPIVTLVC</sequence>
<name>A0A2S7ZR78_9FIRM</name>